<dbReference type="AlphaFoldDB" id="A0A0V1HP76"/>
<reference evidence="1 2" key="1">
    <citation type="submission" date="2015-01" db="EMBL/GenBank/DDBJ databases">
        <title>Evolution of Trichinella species and genotypes.</title>
        <authorList>
            <person name="Korhonen P.K."/>
            <person name="Edoardo P."/>
            <person name="Giuseppe L.R."/>
            <person name="Gasser R.B."/>
        </authorList>
    </citation>
    <scope>NUCLEOTIDE SEQUENCE [LARGE SCALE GENOMIC DNA]</scope>
    <source>
        <strain evidence="1">ISS1029</strain>
    </source>
</reference>
<gene>
    <name evidence="1" type="ORF">T11_18536</name>
</gene>
<dbReference type="InterPro" id="IPR038765">
    <property type="entry name" value="Papain-like_cys_pep_sf"/>
</dbReference>
<protein>
    <recommendedName>
        <fullName evidence="3">FLYWCH-type domain-containing protein</fullName>
    </recommendedName>
</protein>
<dbReference type="OrthoDB" id="6154864at2759"/>
<feature type="non-terminal residue" evidence="1">
    <location>
        <position position="345"/>
    </location>
</feature>
<name>A0A0V1HP76_9BILA</name>
<evidence type="ECO:0000313" key="1">
    <source>
        <dbReference type="EMBL" id="KRZ12289.1"/>
    </source>
</evidence>
<accession>A0A0V1HP76</accession>
<sequence>LTIRKGGTQSHIVGVIGRLIRVVVGYGHLGDCVAHVAVQFRGNQQHDSHELLRCFLDELRDEELACIKDGIKQCCELTEDEEGKEKLKRIYNNKQHINEFVVTYGHGTDRFLGQCYTLKRANRNDKCWICAAGMKGCHGKLYTNLDATQVHADGCGVGPHAPYHQQQLKELKRMAAEDPRLVTEICDELASSAFTSLDTAAYFLSWPLSTGQAAGSTAHCRADNNKIRCAIFNAGVRLLAQSNCWCGDGTFKIVPSWYQQLFTLHVFMRVKLLPVVYCLTVKKDLPTYSWIFEVLHPKAEASNLIRRNFLDAGHSRQLSKHLGARLLLPLLTSCASAGRPAWLKN</sequence>
<dbReference type="EMBL" id="JYDP01000042">
    <property type="protein sequence ID" value="KRZ12289.1"/>
    <property type="molecule type" value="Genomic_DNA"/>
</dbReference>
<comment type="caution">
    <text evidence="1">The sequence shown here is derived from an EMBL/GenBank/DDBJ whole genome shotgun (WGS) entry which is preliminary data.</text>
</comment>
<dbReference type="Gene3D" id="3.90.70.10">
    <property type="entry name" value="Cysteine proteinases"/>
    <property type="match status" value="1"/>
</dbReference>
<dbReference type="Proteomes" id="UP000055024">
    <property type="component" value="Unassembled WGS sequence"/>
</dbReference>
<feature type="non-terminal residue" evidence="1">
    <location>
        <position position="1"/>
    </location>
</feature>
<keyword evidence="2" id="KW-1185">Reference proteome</keyword>
<organism evidence="1 2">
    <name type="scientific">Trichinella zimbabwensis</name>
    <dbReference type="NCBI Taxonomy" id="268475"/>
    <lineage>
        <taxon>Eukaryota</taxon>
        <taxon>Metazoa</taxon>
        <taxon>Ecdysozoa</taxon>
        <taxon>Nematoda</taxon>
        <taxon>Enoplea</taxon>
        <taxon>Dorylaimia</taxon>
        <taxon>Trichinellida</taxon>
        <taxon>Trichinellidae</taxon>
        <taxon>Trichinella</taxon>
    </lineage>
</organism>
<evidence type="ECO:0008006" key="3">
    <source>
        <dbReference type="Google" id="ProtNLM"/>
    </source>
</evidence>
<dbReference type="SUPFAM" id="SSF54001">
    <property type="entry name" value="Cysteine proteinases"/>
    <property type="match status" value="1"/>
</dbReference>
<proteinExistence type="predicted"/>
<evidence type="ECO:0000313" key="2">
    <source>
        <dbReference type="Proteomes" id="UP000055024"/>
    </source>
</evidence>